<proteinExistence type="predicted"/>
<dbReference type="RefSeq" id="WP_167373108.1">
    <property type="nucleotide sequence ID" value="NZ_FZNK01000009.1"/>
</dbReference>
<gene>
    <name evidence="3" type="ORF">SAMN06266787_10922</name>
</gene>
<dbReference type="Proteomes" id="UP000198297">
    <property type="component" value="Unassembled WGS sequence"/>
</dbReference>
<organism evidence="3 4">
    <name type="scientific">Halorubrum ezzemoulense</name>
    <name type="common">Halorubrum chaoviator</name>
    <dbReference type="NCBI Taxonomy" id="337243"/>
    <lineage>
        <taxon>Archaea</taxon>
        <taxon>Methanobacteriati</taxon>
        <taxon>Methanobacteriota</taxon>
        <taxon>Stenosarchaea group</taxon>
        <taxon>Halobacteria</taxon>
        <taxon>Halobacteriales</taxon>
        <taxon>Haloferacaceae</taxon>
        <taxon>Halorubrum</taxon>
    </lineage>
</organism>
<protein>
    <recommendedName>
        <fullName evidence="2">Glycine zipper-like domain-containing protein</fullName>
    </recommendedName>
</protein>
<evidence type="ECO:0000256" key="1">
    <source>
        <dbReference type="SAM" id="Phobius"/>
    </source>
</evidence>
<evidence type="ECO:0000313" key="4">
    <source>
        <dbReference type="Proteomes" id="UP000198297"/>
    </source>
</evidence>
<dbReference type="InterPro" id="IPR058598">
    <property type="entry name" value="Gly_zipper-like_dom"/>
</dbReference>
<dbReference type="Pfam" id="PF26273">
    <property type="entry name" value="Gly_zipper"/>
    <property type="match status" value="1"/>
</dbReference>
<evidence type="ECO:0000259" key="2">
    <source>
        <dbReference type="Pfam" id="PF26273"/>
    </source>
</evidence>
<reference evidence="3 4" key="1">
    <citation type="submission" date="2017-06" db="EMBL/GenBank/DDBJ databases">
        <authorList>
            <person name="Kim H.J."/>
            <person name="Triplett B.A."/>
        </authorList>
    </citation>
    <scope>NUCLEOTIDE SEQUENCE [LARGE SCALE GENOMIC DNA]</scope>
    <source>
        <strain evidence="3 4">DSM 19316</strain>
    </source>
</reference>
<evidence type="ECO:0000313" key="3">
    <source>
        <dbReference type="EMBL" id="SNR66631.1"/>
    </source>
</evidence>
<dbReference type="EMBL" id="FZNK01000009">
    <property type="protein sequence ID" value="SNR66631.1"/>
    <property type="molecule type" value="Genomic_DNA"/>
</dbReference>
<feature type="domain" description="Glycine zipper-like" evidence="2">
    <location>
        <begin position="14"/>
        <end position="58"/>
    </location>
</feature>
<keyword evidence="1" id="KW-0812">Transmembrane</keyword>
<name>A0A238Y764_HALEZ</name>
<sequence>MSDRETQKWYNWKSQQGWGLLFGFSIGAAIGFAVDDFALWIAIGMVLGIAFEASMNRK</sequence>
<feature type="transmembrane region" description="Helical" evidence="1">
    <location>
        <begin position="20"/>
        <end position="51"/>
    </location>
</feature>
<accession>A0A238Y764</accession>
<dbReference type="AlphaFoldDB" id="A0A238Y764"/>
<keyword evidence="1" id="KW-0472">Membrane</keyword>
<keyword evidence="1" id="KW-1133">Transmembrane helix</keyword>